<gene>
    <name evidence="1" type="primary">Vigan.03G111500</name>
    <name evidence="1" type="ORF">VIGAN_03111500</name>
</gene>
<evidence type="ECO:0000313" key="1">
    <source>
        <dbReference type="EMBL" id="BAT81403.1"/>
    </source>
</evidence>
<protein>
    <submittedName>
        <fullName evidence="1">Uncharacterized protein</fullName>
    </submittedName>
</protein>
<accession>A0A0S3RLC7</accession>
<reference evidence="1 2" key="1">
    <citation type="journal article" date="2015" name="Sci. Rep.">
        <title>The power of single molecule real-time sequencing technology in the de novo assembly of a eukaryotic genome.</title>
        <authorList>
            <person name="Sakai H."/>
            <person name="Naito K."/>
            <person name="Ogiso-Tanaka E."/>
            <person name="Takahashi Y."/>
            <person name="Iseki K."/>
            <person name="Muto C."/>
            <person name="Satou K."/>
            <person name="Teruya K."/>
            <person name="Shiroma A."/>
            <person name="Shimoji M."/>
            <person name="Hirano T."/>
            <person name="Itoh T."/>
            <person name="Kaga A."/>
            <person name="Tomooka N."/>
        </authorList>
    </citation>
    <scope>NUCLEOTIDE SEQUENCE [LARGE SCALE GENOMIC DNA]</scope>
    <source>
        <strain evidence="2">cv. Shumari</strain>
    </source>
</reference>
<feature type="non-terminal residue" evidence="1">
    <location>
        <position position="1"/>
    </location>
</feature>
<evidence type="ECO:0000313" key="2">
    <source>
        <dbReference type="Proteomes" id="UP000291084"/>
    </source>
</evidence>
<name>A0A0S3RLC7_PHAAN</name>
<dbReference type="AlphaFoldDB" id="A0A0S3RLC7"/>
<dbReference type="Proteomes" id="UP000291084">
    <property type="component" value="Chromosome 3"/>
</dbReference>
<proteinExistence type="predicted"/>
<sequence>KPAMVRCIQGDIYAYTAFPSPRYLIQKLLCTPHSVIPWLSECYQFRWLVRNLWRRRVLIPSNTVDLNLRQLLQKPIESKSE</sequence>
<organism evidence="1 2">
    <name type="scientific">Vigna angularis var. angularis</name>
    <dbReference type="NCBI Taxonomy" id="157739"/>
    <lineage>
        <taxon>Eukaryota</taxon>
        <taxon>Viridiplantae</taxon>
        <taxon>Streptophyta</taxon>
        <taxon>Embryophyta</taxon>
        <taxon>Tracheophyta</taxon>
        <taxon>Spermatophyta</taxon>
        <taxon>Magnoliopsida</taxon>
        <taxon>eudicotyledons</taxon>
        <taxon>Gunneridae</taxon>
        <taxon>Pentapetalae</taxon>
        <taxon>rosids</taxon>
        <taxon>fabids</taxon>
        <taxon>Fabales</taxon>
        <taxon>Fabaceae</taxon>
        <taxon>Papilionoideae</taxon>
        <taxon>50 kb inversion clade</taxon>
        <taxon>NPAAA clade</taxon>
        <taxon>indigoferoid/millettioid clade</taxon>
        <taxon>Phaseoleae</taxon>
        <taxon>Vigna</taxon>
    </lineage>
</organism>
<dbReference type="EMBL" id="AP015036">
    <property type="protein sequence ID" value="BAT81403.1"/>
    <property type="molecule type" value="Genomic_DNA"/>
</dbReference>
<keyword evidence="2" id="KW-1185">Reference proteome</keyword>